<dbReference type="InterPro" id="IPR051051">
    <property type="entry name" value="E3_ubiq-ligase_TRIM/RNF"/>
</dbReference>
<evidence type="ECO:0000256" key="4">
    <source>
        <dbReference type="ARBA" id="ARBA00022833"/>
    </source>
</evidence>
<dbReference type="Gene3D" id="3.30.40.10">
    <property type="entry name" value="Zinc/RING finger domain, C3HC4 (zinc finger)"/>
    <property type="match status" value="1"/>
</dbReference>
<dbReference type="InterPro" id="IPR013320">
    <property type="entry name" value="ConA-like_dom_sf"/>
</dbReference>
<evidence type="ECO:0000256" key="5">
    <source>
        <dbReference type="ARBA" id="ARBA00022859"/>
    </source>
</evidence>
<protein>
    <submittedName>
        <fullName evidence="11">Tripartite motif-containing protein 16-like</fullName>
    </submittedName>
</protein>
<dbReference type="CDD" id="cd19769">
    <property type="entry name" value="Bbox2_TRIM16-like"/>
    <property type="match status" value="1"/>
</dbReference>
<dbReference type="GO" id="GO:0008270">
    <property type="term" value="F:zinc ion binding"/>
    <property type="evidence" value="ECO:0007669"/>
    <property type="project" value="UniProtKB-KW"/>
</dbReference>
<dbReference type="GO" id="GO:0005737">
    <property type="term" value="C:cytoplasm"/>
    <property type="evidence" value="ECO:0007669"/>
    <property type="project" value="UniProtKB-ARBA"/>
</dbReference>
<evidence type="ECO:0000259" key="8">
    <source>
        <dbReference type="PROSITE" id="PS50089"/>
    </source>
</evidence>
<keyword evidence="12" id="KW-1185">Reference proteome</keyword>
<keyword evidence="7" id="KW-0175">Coiled coil</keyword>
<dbReference type="InterPro" id="IPR003879">
    <property type="entry name" value="Butyrophylin_SPRY"/>
</dbReference>
<evidence type="ECO:0000313" key="11">
    <source>
        <dbReference type="Ensembl" id="ENSPLAP00000017822.1"/>
    </source>
</evidence>
<dbReference type="PRINTS" id="PR01407">
    <property type="entry name" value="BUTYPHLNCDUF"/>
</dbReference>
<evidence type="ECO:0000256" key="7">
    <source>
        <dbReference type="SAM" id="Coils"/>
    </source>
</evidence>
<dbReference type="PROSITE" id="PS00518">
    <property type="entry name" value="ZF_RING_1"/>
    <property type="match status" value="1"/>
</dbReference>
<dbReference type="PROSITE" id="PS50119">
    <property type="entry name" value="ZF_BBOX"/>
    <property type="match status" value="1"/>
</dbReference>
<keyword evidence="1" id="KW-0399">Innate immunity</keyword>
<dbReference type="InterPro" id="IPR001870">
    <property type="entry name" value="B30.2/SPRY"/>
</dbReference>
<dbReference type="PANTHER" id="PTHR25465">
    <property type="entry name" value="B-BOX DOMAIN CONTAINING"/>
    <property type="match status" value="1"/>
</dbReference>
<evidence type="ECO:0000259" key="9">
    <source>
        <dbReference type="PROSITE" id="PS50119"/>
    </source>
</evidence>
<sequence length="556" mass="63748">MAQRRNQMDSGKLSCSICLDLLKDPVTIPCGHSYCMNCINNHWDEDQRKIHSCPQCRKEFKPRPILVKNIMLADLVEDLKKTGLQAAPADHCYAGPEHVACDVCTGRKMKAIKSCLSCLASYCENHLQAHNNVPGLKKHTLVNPSKNLQENICSRHDEVMKIFCRTDQQCICYLCTMEEHKGHESVSAAAERAEKQKELQESRQQIHQRIQDQEKDVKLLQQEVETINVSADKAVEDSEKIFTELIHLLQERSSEVKQQIRSQQETEVSRVKDVQEKLEQEITELKRKDAELEQLSHTEDHNQFLLNSPRLPTLSESTHSSSINIRPLRHFEDVTAAVSELRDKLLDILRDGSKNMPLKINDEDVLVPEPKSRAGFLKYSTEITLDPNTVHNMLLLSDGNRKVTRLEQQQSYPDHPDRFTYYAQVLSRESLTGRCYWEVEIRGEGKATVHVAVSYKNISEGRSDECLFGLDDQSWSLYFDTNSYTFYHNNTKTPVPGPVSSRIGVYLDHRAGILSFYSVSETMTLLHRVQTRFTQPLHAGIWLLGNKSYVEFIKPK</sequence>
<dbReference type="SUPFAM" id="SSF57850">
    <property type="entry name" value="RING/U-box"/>
    <property type="match status" value="1"/>
</dbReference>
<evidence type="ECO:0000259" key="10">
    <source>
        <dbReference type="PROSITE" id="PS50188"/>
    </source>
</evidence>
<keyword evidence="2" id="KW-0479">Metal-binding</keyword>
<dbReference type="Pfam" id="PF00622">
    <property type="entry name" value="SPRY"/>
    <property type="match status" value="1"/>
</dbReference>
<dbReference type="PANTHER" id="PTHR25465:SF5">
    <property type="entry name" value="E3 UBIQUITIN_ISG15 LIGASE TRIM25-RELATED"/>
    <property type="match status" value="1"/>
</dbReference>
<dbReference type="InterPro" id="IPR003877">
    <property type="entry name" value="SPRY_dom"/>
</dbReference>
<keyword evidence="4" id="KW-0862">Zinc</keyword>
<evidence type="ECO:0000313" key="12">
    <source>
        <dbReference type="Proteomes" id="UP000261500"/>
    </source>
</evidence>
<dbReference type="InterPro" id="IPR058030">
    <property type="entry name" value="TRIM8/14/16/25/29/45/65_CC"/>
</dbReference>
<name>A0A3B3UYQ1_9TELE</name>
<evidence type="ECO:0000256" key="3">
    <source>
        <dbReference type="ARBA" id="ARBA00022771"/>
    </source>
</evidence>
<proteinExistence type="predicted"/>
<dbReference type="InterPro" id="IPR000315">
    <property type="entry name" value="Znf_B-box"/>
</dbReference>
<dbReference type="InterPro" id="IPR017907">
    <property type="entry name" value="Znf_RING_CS"/>
</dbReference>
<dbReference type="SUPFAM" id="SSF49899">
    <property type="entry name" value="Concanavalin A-like lectins/glucanases"/>
    <property type="match status" value="1"/>
</dbReference>
<dbReference type="SMART" id="SM00336">
    <property type="entry name" value="BBOX"/>
    <property type="match status" value="2"/>
</dbReference>
<feature type="domain" description="B30.2/SPRY" evidence="10">
    <location>
        <begin position="363"/>
        <end position="556"/>
    </location>
</feature>
<dbReference type="PROSITE" id="PS50089">
    <property type="entry name" value="ZF_RING_2"/>
    <property type="match status" value="1"/>
</dbReference>
<reference evidence="11" key="2">
    <citation type="submission" date="2025-09" db="UniProtKB">
        <authorList>
            <consortium name="Ensembl"/>
        </authorList>
    </citation>
    <scope>IDENTIFICATION</scope>
</reference>
<dbReference type="InterPro" id="IPR043136">
    <property type="entry name" value="B30.2/SPRY_sf"/>
</dbReference>
<dbReference type="SMART" id="SM00449">
    <property type="entry name" value="SPRY"/>
    <property type="match status" value="1"/>
</dbReference>
<dbReference type="SMART" id="SM00589">
    <property type="entry name" value="PRY"/>
    <property type="match status" value="1"/>
</dbReference>
<feature type="domain" description="B box-type" evidence="9">
    <location>
        <begin position="148"/>
        <end position="188"/>
    </location>
</feature>
<dbReference type="Ensembl" id="ENSPLAT00000027174.1">
    <property type="protein sequence ID" value="ENSPLAP00000017822.1"/>
    <property type="gene ID" value="ENSPLAG00000022319.1"/>
</dbReference>
<accession>A0A3B3UYQ1</accession>
<feature type="domain" description="RING-type" evidence="8">
    <location>
        <begin position="15"/>
        <end position="57"/>
    </location>
</feature>
<organism evidence="11 12">
    <name type="scientific">Poecilia latipinna</name>
    <name type="common">sailfin molly</name>
    <dbReference type="NCBI Taxonomy" id="48699"/>
    <lineage>
        <taxon>Eukaryota</taxon>
        <taxon>Metazoa</taxon>
        <taxon>Chordata</taxon>
        <taxon>Craniata</taxon>
        <taxon>Vertebrata</taxon>
        <taxon>Euteleostomi</taxon>
        <taxon>Actinopterygii</taxon>
        <taxon>Neopterygii</taxon>
        <taxon>Teleostei</taxon>
        <taxon>Neoteleostei</taxon>
        <taxon>Acanthomorphata</taxon>
        <taxon>Ovalentaria</taxon>
        <taxon>Atherinomorphae</taxon>
        <taxon>Cyprinodontiformes</taxon>
        <taxon>Poeciliidae</taxon>
        <taxon>Poeciliinae</taxon>
        <taxon>Poecilia</taxon>
    </lineage>
</organism>
<dbReference type="InterPro" id="IPR001841">
    <property type="entry name" value="Znf_RING"/>
</dbReference>
<keyword evidence="3 6" id="KW-0863">Zinc-finger</keyword>
<keyword evidence="5" id="KW-0391">Immunity</keyword>
<evidence type="ECO:0000256" key="6">
    <source>
        <dbReference type="PROSITE-ProRule" id="PRU00024"/>
    </source>
</evidence>
<dbReference type="Gene3D" id="3.30.160.60">
    <property type="entry name" value="Classic Zinc Finger"/>
    <property type="match status" value="1"/>
</dbReference>
<dbReference type="SMART" id="SM00184">
    <property type="entry name" value="RING"/>
    <property type="match status" value="1"/>
</dbReference>
<dbReference type="AlphaFoldDB" id="A0A3B3UYQ1"/>
<dbReference type="Proteomes" id="UP000261500">
    <property type="component" value="Unplaced"/>
</dbReference>
<dbReference type="InterPro" id="IPR006574">
    <property type="entry name" value="PRY"/>
</dbReference>
<feature type="coiled-coil region" evidence="7">
    <location>
        <begin position="183"/>
        <end position="298"/>
    </location>
</feature>
<dbReference type="Pfam" id="PF00643">
    <property type="entry name" value="zf-B_box"/>
    <property type="match status" value="1"/>
</dbReference>
<dbReference type="SUPFAM" id="SSF57845">
    <property type="entry name" value="B-box zinc-binding domain"/>
    <property type="match status" value="1"/>
</dbReference>
<dbReference type="CDD" id="cd16040">
    <property type="entry name" value="SPRY_PRY_SNTX"/>
    <property type="match status" value="1"/>
</dbReference>
<evidence type="ECO:0000256" key="2">
    <source>
        <dbReference type="ARBA" id="ARBA00022723"/>
    </source>
</evidence>
<dbReference type="Pfam" id="PF13765">
    <property type="entry name" value="PRY"/>
    <property type="match status" value="1"/>
</dbReference>
<dbReference type="Pfam" id="PF15227">
    <property type="entry name" value="zf-C3HC4_4"/>
    <property type="match status" value="1"/>
</dbReference>
<dbReference type="STRING" id="48699.ENSPLAP00000017822"/>
<dbReference type="Gene3D" id="4.10.830.40">
    <property type="match status" value="1"/>
</dbReference>
<reference evidence="11" key="1">
    <citation type="submission" date="2025-08" db="UniProtKB">
        <authorList>
            <consortium name="Ensembl"/>
        </authorList>
    </citation>
    <scope>IDENTIFICATION</scope>
</reference>
<dbReference type="GeneTree" id="ENSGT01150000286922"/>
<dbReference type="Gene3D" id="2.60.120.920">
    <property type="match status" value="1"/>
</dbReference>
<dbReference type="PROSITE" id="PS50188">
    <property type="entry name" value="B302_SPRY"/>
    <property type="match status" value="1"/>
</dbReference>
<dbReference type="InterPro" id="IPR013083">
    <property type="entry name" value="Znf_RING/FYVE/PHD"/>
</dbReference>
<dbReference type="GO" id="GO:0045087">
    <property type="term" value="P:innate immune response"/>
    <property type="evidence" value="ECO:0007669"/>
    <property type="project" value="UniProtKB-KW"/>
</dbReference>
<evidence type="ECO:0000256" key="1">
    <source>
        <dbReference type="ARBA" id="ARBA00022588"/>
    </source>
</evidence>
<dbReference type="Pfam" id="PF25600">
    <property type="entry name" value="TRIM_CC"/>
    <property type="match status" value="1"/>
</dbReference>